<gene>
    <name evidence="2" type="ORF">Fot_26772</name>
</gene>
<dbReference type="AlphaFoldDB" id="A0ABD1UCU2"/>
<evidence type="ECO:0000313" key="3">
    <source>
        <dbReference type="Proteomes" id="UP001604277"/>
    </source>
</evidence>
<feature type="transmembrane region" description="Helical" evidence="1">
    <location>
        <begin position="6"/>
        <end position="28"/>
    </location>
</feature>
<keyword evidence="1" id="KW-0812">Transmembrane</keyword>
<evidence type="ECO:0000256" key="1">
    <source>
        <dbReference type="SAM" id="Phobius"/>
    </source>
</evidence>
<organism evidence="2 3">
    <name type="scientific">Forsythia ovata</name>
    <dbReference type="NCBI Taxonomy" id="205694"/>
    <lineage>
        <taxon>Eukaryota</taxon>
        <taxon>Viridiplantae</taxon>
        <taxon>Streptophyta</taxon>
        <taxon>Embryophyta</taxon>
        <taxon>Tracheophyta</taxon>
        <taxon>Spermatophyta</taxon>
        <taxon>Magnoliopsida</taxon>
        <taxon>eudicotyledons</taxon>
        <taxon>Gunneridae</taxon>
        <taxon>Pentapetalae</taxon>
        <taxon>asterids</taxon>
        <taxon>lamiids</taxon>
        <taxon>Lamiales</taxon>
        <taxon>Oleaceae</taxon>
        <taxon>Forsythieae</taxon>
        <taxon>Forsythia</taxon>
    </lineage>
</organism>
<dbReference type="Proteomes" id="UP001604277">
    <property type="component" value="Unassembled WGS sequence"/>
</dbReference>
<keyword evidence="1" id="KW-1133">Transmembrane helix</keyword>
<sequence length="148" mass="17368">MDITPFHFYSSLLLPMLLILLIFSGLFIKEMIWDTEDDPWEFSFFKPLRSQQTSVTKHITYGPKRQVIQLNLHVENRSGSLRLDVGVRRFKPPRLDDWYRPIIELDFFVVVGLESGNDEADQNASKLKEVPVSFHSHDEYLEIFRPLG</sequence>
<accession>A0ABD1UCU2</accession>
<dbReference type="EMBL" id="JBFOLJ010000007">
    <property type="protein sequence ID" value="KAL2522849.1"/>
    <property type="molecule type" value="Genomic_DNA"/>
</dbReference>
<comment type="caution">
    <text evidence="2">The sequence shown here is derived from an EMBL/GenBank/DDBJ whole genome shotgun (WGS) entry which is preliminary data.</text>
</comment>
<protein>
    <submittedName>
        <fullName evidence="2">P-loop containing nucleoside triphosphate hydrolase superfamily protein</fullName>
    </submittedName>
</protein>
<keyword evidence="1" id="KW-0472">Membrane</keyword>
<proteinExistence type="predicted"/>
<keyword evidence="2" id="KW-0378">Hydrolase</keyword>
<dbReference type="GO" id="GO:0016787">
    <property type="term" value="F:hydrolase activity"/>
    <property type="evidence" value="ECO:0007669"/>
    <property type="project" value="UniProtKB-KW"/>
</dbReference>
<keyword evidence="3" id="KW-1185">Reference proteome</keyword>
<evidence type="ECO:0000313" key="2">
    <source>
        <dbReference type="EMBL" id="KAL2522849.1"/>
    </source>
</evidence>
<reference evidence="3" key="1">
    <citation type="submission" date="2024-07" db="EMBL/GenBank/DDBJ databases">
        <title>Two chromosome-level genome assemblies of Korean endemic species Abeliophyllum distichum and Forsythia ovata (Oleaceae).</title>
        <authorList>
            <person name="Jang H."/>
        </authorList>
    </citation>
    <scope>NUCLEOTIDE SEQUENCE [LARGE SCALE GENOMIC DNA]</scope>
</reference>
<name>A0ABD1UCU2_9LAMI</name>